<protein>
    <recommendedName>
        <fullName evidence="2">DUF7455 domain-containing protein</fullName>
    </recommendedName>
</protein>
<name>A0ABP5AEE6_9ACTN</name>
<evidence type="ECO:0000259" key="2">
    <source>
        <dbReference type="Pfam" id="PF24254"/>
    </source>
</evidence>
<evidence type="ECO:0000256" key="1">
    <source>
        <dbReference type="SAM" id="MobiDB-lite"/>
    </source>
</evidence>
<feature type="domain" description="DUF7455" evidence="2">
    <location>
        <begin position="90"/>
        <end position="143"/>
    </location>
</feature>
<organism evidence="3 4">
    <name type="scientific">Nocardioides lentus</name>
    <dbReference type="NCBI Taxonomy" id="338077"/>
    <lineage>
        <taxon>Bacteria</taxon>
        <taxon>Bacillati</taxon>
        <taxon>Actinomycetota</taxon>
        <taxon>Actinomycetes</taxon>
        <taxon>Propionibacteriales</taxon>
        <taxon>Nocardioidaceae</taxon>
        <taxon>Nocardioides</taxon>
    </lineage>
</organism>
<proteinExistence type="predicted"/>
<evidence type="ECO:0000313" key="3">
    <source>
        <dbReference type="EMBL" id="GAA1911170.1"/>
    </source>
</evidence>
<accession>A0ABP5AEE6</accession>
<dbReference type="Proteomes" id="UP001501612">
    <property type="component" value="Unassembled WGS sequence"/>
</dbReference>
<dbReference type="InterPro" id="IPR055878">
    <property type="entry name" value="DUF7455"/>
</dbReference>
<gene>
    <name evidence="3" type="ORF">GCM10009737_10740</name>
</gene>
<feature type="region of interest" description="Disordered" evidence="1">
    <location>
        <begin position="1"/>
        <end position="43"/>
    </location>
</feature>
<sequence length="153" mass="16088">MGVVRRGPGRDRGTNLPSPADGDVSDTGVGTGGVRTAGRPHGRVPDVMNSIRREVAFSGESFRPTATLDYVPTREERPIVTTAVAPGSALTASDRCDRCGAQAYLRVELVSGGELLFCAHHAREHGEKLKEVAASVTDETHKLEPSPAGEANG</sequence>
<keyword evidence="4" id="KW-1185">Reference proteome</keyword>
<feature type="region of interest" description="Disordered" evidence="1">
    <location>
        <begin position="132"/>
        <end position="153"/>
    </location>
</feature>
<evidence type="ECO:0000313" key="4">
    <source>
        <dbReference type="Proteomes" id="UP001501612"/>
    </source>
</evidence>
<comment type="caution">
    <text evidence="3">The sequence shown here is derived from an EMBL/GenBank/DDBJ whole genome shotgun (WGS) entry which is preliminary data.</text>
</comment>
<dbReference type="Pfam" id="PF24254">
    <property type="entry name" value="DUF7455"/>
    <property type="match status" value="1"/>
</dbReference>
<reference evidence="4" key="1">
    <citation type="journal article" date="2019" name="Int. J. Syst. Evol. Microbiol.">
        <title>The Global Catalogue of Microorganisms (GCM) 10K type strain sequencing project: providing services to taxonomists for standard genome sequencing and annotation.</title>
        <authorList>
            <consortium name="The Broad Institute Genomics Platform"/>
            <consortium name="The Broad Institute Genome Sequencing Center for Infectious Disease"/>
            <person name="Wu L."/>
            <person name="Ma J."/>
        </authorList>
    </citation>
    <scope>NUCLEOTIDE SEQUENCE [LARGE SCALE GENOMIC DNA]</scope>
    <source>
        <strain evidence="4">JCM 14046</strain>
    </source>
</reference>
<dbReference type="EMBL" id="BAAAMY010000002">
    <property type="protein sequence ID" value="GAA1911170.1"/>
    <property type="molecule type" value="Genomic_DNA"/>
</dbReference>